<proteinExistence type="predicted"/>
<dbReference type="EMBL" id="BLAL01000088">
    <property type="protein sequence ID" value="GES85145.1"/>
    <property type="molecule type" value="Genomic_DNA"/>
</dbReference>
<reference evidence="1" key="1">
    <citation type="submission" date="2019-10" db="EMBL/GenBank/DDBJ databases">
        <title>Conservation and host-specific expression of non-tandemly repeated heterogenous ribosome RNA gene in arbuscular mycorrhizal fungi.</title>
        <authorList>
            <person name="Maeda T."/>
            <person name="Kobayashi Y."/>
            <person name="Nakagawa T."/>
            <person name="Ezawa T."/>
            <person name="Yamaguchi K."/>
            <person name="Bino T."/>
            <person name="Nishimoto Y."/>
            <person name="Shigenobu S."/>
            <person name="Kawaguchi M."/>
        </authorList>
    </citation>
    <scope>NUCLEOTIDE SEQUENCE</scope>
    <source>
        <strain evidence="1">HR1</strain>
    </source>
</reference>
<comment type="caution">
    <text evidence="1">The sequence shown here is derived from an EMBL/GenBank/DDBJ whole genome shotgun (WGS) entry which is preliminary data.</text>
</comment>
<evidence type="ECO:0000313" key="2">
    <source>
        <dbReference type="Proteomes" id="UP000615446"/>
    </source>
</evidence>
<name>A0A8H3QL97_9GLOM</name>
<sequence length="112" mass="13495">MYLQNIVYLNNFCFRLFILEINYYSEINSCKNIIHFYDIIRVLKYVDSLACIVTCTPRIFKYYLHRVVPDTPEEYAKIYTELSVFLLRTILRLTANVGWKFNQMFMASNVHE</sequence>
<dbReference type="Proteomes" id="UP000615446">
    <property type="component" value="Unassembled WGS sequence"/>
</dbReference>
<accession>A0A8H3QL97</accession>
<gene>
    <name evidence="1" type="ORF">RCL2_001223500</name>
</gene>
<organism evidence="1 2">
    <name type="scientific">Rhizophagus clarus</name>
    <dbReference type="NCBI Taxonomy" id="94130"/>
    <lineage>
        <taxon>Eukaryota</taxon>
        <taxon>Fungi</taxon>
        <taxon>Fungi incertae sedis</taxon>
        <taxon>Mucoromycota</taxon>
        <taxon>Glomeromycotina</taxon>
        <taxon>Glomeromycetes</taxon>
        <taxon>Glomerales</taxon>
        <taxon>Glomeraceae</taxon>
        <taxon>Rhizophagus</taxon>
    </lineage>
</organism>
<protein>
    <submittedName>
        <fullName evidence="1">Uncharacterized protein</fullName>
    </submittedName>
</protein>
<dbReference type="AlphaFoldDB" id="A0A8H3QL97"/>
<evidence type="ECO:0000313" key="1">
    <source>
        <dbReference type="EMBL" id="GES85145.1"/>
    </source>
</evidence>